<dbReference type="Proteomes" id="UP000777303">
    <property type="component" value="Unassembled WGS sequence"/>
</dbReference>
<dbReference type="Gene3D" id="3.40.350.10">
    <property type="entry name" value="Creatinase/prolidase N-terminal domain"/>
    <property type="match status" value="1"/>
</dbReference>
<comment type="caution">
    <text evidence="6">The sequence shown here is derived from an EMBL/GenBank/DDBJ whole genome shotgun (WGS) entry which is preliminary data.</text>
</comment>
<dbReference type="AlphaFoldDB" id="A0A948TIB8"/>
<dbReference type="SUPFAM" id="SSF53092">
    <property type="entry name" value="Creatinase/prolidase N-terminal domain"/>
    <property type="match status" value="1"/>
</dbReference>
<evidence type="ECO:0000256" key="2">
    <source>
        <dbReference type="ARBA" id="ARBA00008766"/>
    </source>
</evidence>
<dbReference type="Gene3D" id="3.90.230.10">
    <property type="entry name" value="Creatinase/methionine aminopeptidase superfamily"/>
    <property type="match status" value="1"/>
</dbReference>
<sequence length="369" mass="41370">MNEHLKQLQQWLNEQHLDVVYISDPTNIQYFTGFYSDPEERILALFVFPDHEPFLFTPALEVDAVKQTDWPYPVYGYLDHEKPFALIADHIKQINHHPQSWGIEKDNLSVDRYEAIKQQFPTATFPCNVSRFIEKQKLIKTPEEIKTMTIAGQEADYAFEVGFNALQNGRSEQRIVAEIEYALMKKGVMEMSFDTIVQAGVDAADPHGGPKATSLIKPNELVLFDLGTVYHGYMSDATRTVAYGKPSDKALEIYQVCLEAQQTAQAAVKPGITAAELDKIARDIITKAGYGDYFIHRLGHGIGTSTHEFPSIMAGNDLVIKPGMCFSIEPGIYIPGVAGVRIEDCVHVTDNGCEPFTHTSKALHYIDIK</sequence>
<dbReference type="InterPro" id="IPR000994">
    <property type="entry name" value="Pept_M24"/>
</dbReference>
<dbReference type="InterPro" id="IPR050659">
    <property type="entry name" value="Peptidase_M24B"/>
</dbReference>
<comment type="cofactor">
    <cofactor evidence="1">
        <name>Mn(2+)</name>
        <dbReference type="ChEBI" id="CHEBI:29035"/>
    </cofactor>
</comment>
<organism evidence="6 7">
    <name type="scientific">Candidatus Paralactobacillus gallistercoris</name>
    <dbReference type="NCBI Taxonomy" id="2838724"/>
    <lineage>
        <taxon>Bacteria</taxon>
        <taxon>Bacillati</taxon>
        <taxon>Bacillota</taxon>
        <taxon>Bacilli</taxon>
        <taxon>Lactobacillales</taxon>
        <taxon>Lactobacillaceae</taxon>
        <taxon>Lactobacillus</taxon>
    </lineage>
</organism>
<dbReference type="Pfam" id="PF00557">
    <property type="entry name" value="Peptidase_M24"/>
    <property type="match status" value="1"/>
</dbReference>
<evidence type="ECO:0000313" key="7">
    <source>
        <dbReference type="Proteomes" id="UP000777303"/>
    </source>
</evidence>
<dbReference type="PANTHER" id="PTHR46112:SF10">
    <property type="entry name" value="DIPEPTIDASE YKVY-RELATED"/>
    <property type="match status" value="1"/>
</dbReference>
<name>A0A948TIB8_9LACO</name>
<comment type="similarity">
    <text evidence="2">Belongs to the peptidase M24B family.</text>
</comment>
<reference evidence="6" key="2">
    <citation type="submission" date="2021-04" db="EMBL/GenBank/DDBJ databases">
        <authorList>
            <person name="Gilroy R."/>
        </authorList>
    </citation>
    <scope>NUCLEOTIDE SEQUENCE</scope>
    <source>
        <strain evidence="6">F6-6636</strain>
    </source>
</reference>
<evidence type="ECO:0000259" key="5">
    <source>
        <dbReference type="Pfam" id="PF01321"/>
    </source>
</evidence>
<accession>A0A948TIB8</accession>
<keyword evidence="3" id="KW-0464">Manganese</keyword>
<dbReference type="PANTHER" id="PTHR46112">
    <property type="entry name" value="AMINOPEPTIDASE"/>
    <property type="match status" value="1"/>
</dbReference>
<reference evidence="6" key="1">
    <citation type="journal article" date="2021" name="PeerJ">
        <title>Extensive microbial diversity within the chicken gut microbiome revealed by metagenomics and culture.</title>
        <authorList>
            <person name="Gilroy R."/>
            <person name="Ravi A."/>
            <person name="Getino M."/>
            <person name="Pursley I."/>
            <person name="Horton D.L."/>
            <person name="Alikhan N.F."/>
            <person name="Baker D."/>
            <person name="Gharbi K."/>
            <person name="Hall N."/>
            <person name="Watson M."/>
            <person name="Adriaenssens E.M."/>
            <person name="Foster-Nyarko E."/>
            <person name="Jarju S."/>
            <person name="Secka A."/>
            <person name="Antonio M."/>
            <person name="Oren A."/>
            <person name="Chaudhuri R.R."/>
            <person name="La Ragione R."/>
            <person name="Hildebrand F."/>
            <person name="Pallen M.J."/>
        </authorList>
    </citation>
    <scope>NUCLEOTIDE SEQUENCE</scope>
    <source>
        <strain evidence="6">F6-6636</strain>
    </source>
</reference>
<evidence type="ECO:0000313" key="6">
    <source>
        <dbReference type="EMBL" id="MBU3851320.1"/>
    </source>
</evidence>
<dbReference type="InterPro" id="IPR000587">
    <property type="entry name" value="Creatinase_N"/>
</dbReference>
<dbReference type="EMBL" id="JAHLFS010000018">
    <property type="protein sequence ID" value="MBU3851320.1"/>
    <property type="molecule type" value="Genomic_DNA"/>
</dbReference>
<evidence type="ECO:0000256" key="1">
    <source>
        <dbReference type="ARBA" id="ARBA00001936"/>
    </source>
</evidence>
<evidence type="ECO:0000256" key="3">
    <source>
        <dbReference type="ARBA" id="ARBA00023211"/>
    </source>
</evidence>
<dbReference type="InterPro" id="IPR036005">
    <property type="entry name" value="Creatinase/aminopeptidase-like"/>
</dbReference>
<gene>
    <name evidence="6" type="ORF">H9901_01225</name>
</gene>
<proteinExistence type="inferred from homology"/>
<feature type="domain" description="Creatinase N-terminal" evidence="5">
    <location>
        <begin position="5"/>
        <end position="134"/>
    </location>
</feature>
<dbReference type="Pfam" id="PF01321">
    <property type="entry name" value="Creatinase_N"/>
    <property type="match status" value="1"/>
</dbReference>
<dbReference type="CDD" id="cd01092">
    <property type="entry name" value="APP-like"/>
    <property type="match status" value="1"/>
</dbReference>
<feature type="domain" description="Peptidase M24" evidence="4">
    <location>
        <begin position="147"/>
        <end position="350"/>
    </location>
</feature>
<dbReference type="SUPFAM" id="SSF55920">
    <property type="entry name" value="Creatinase/aminopeptidase"/>
    <property type="match status" value="1"/>
</dbReference>
<dbReference type="InterPro" id="IPR029149">
    <property type="entry name" value="Creatin/AminoP/Spt16_N"/>
</dbReference>
<protein>
    <submittedName>
        <fullName evidence="6">Xaa-Pro peptidase family protein</fullName>
    </submittedName>
</protein>
<evidence type="ECO:0000259" key="4">
    <source>
        <dbReference type="Pfam" id="PF00557"/>
    </source>
</evidence>